<proteinExistence type="predicted"/>
<dbReference type="PROSITE" id="PS51257">
    <property type="entry name" value="PROKAR_LIPOPROTEIN"/>
    <property type="match status" value="1"/>
</dbReference>
<evidence type="ECO:0000313" key="3">
    <source>
        <dbReference type="Proteomes" id="UP000557717"/>
    </source>
</evidence>
<protein>
    <recommendedName>
        <fullName evidence="4">Lipoprotein</fullName>
    </recommendedName>
</protein>
<evidence type="ECO:0000256" key="1">
    <source>
        <dbReference type="SAM" id="MobiDB-lite"/>
    </source>
</evidence>
<keyword evidence="3" id="KW-1185">Reference proteome</keyword>
<feature type="region of interest" description="Disordered" evidence="1">
    <location>
        <begin position="55"/>
        <end position="111"/>
    </location>
</feature>
<dbReference type="Proteomes" id="UP000557717">
    <property type="component" value="Unassembled WGS sequence"/>
</dbReference>
<dbReference type="EMBL" id="JACHFD010000011">
    <property type="protein sequence ID" value="MBB5352219.1"/>
    <property type="molecule type" value="Genomic_DNA"/>
</dbReference>
<organism evidence="2 3">
    <name type="scientific">Haloferula luteola</name>
    <dbReference type="NCBI Taxonomy" id="595692"/>
    <lineage>
        <taxon>Bacteria</taxon>
        <taxon>Pseudomonadati</taxon>
        <taxon>Verrucomicrobiota</taxon>
        <taxon>Verrucomicrobiia</taxon>
        <taxon>Verrucomicrobiales</taxon>
        <taxon>Verrucomicrobiaceae</taxon>
        <taxon>Haloferula</taxon>
    </lineage>
</organism>
<gene>
    <name evidence="2" type="ORF">HNR46_002462</name>
</gene>
<dbReference type="RefSeq" id="WP_184019068.1">
    <property type="nucleotide sequence ID" value="NZ_JACHFD010000011.1"/>
</dbReference>
<feature type="region of interest" description="Disordered" evidence="1">
    <location>
        <begin position="17"/>
        <end position="36"/>
    </location>
</feature>
<reference evidence="2 3" key="1">
    <citation type="submission" date="2020-08" db="EMBL/GenBank/DDBJ databases">
        <title>Genomic Encyclopedia of Type Strains, Phase IV (KMG-IV): sequencing the most valuable type-strain genomes for metagenomic binning, comparative biology and taxonomic classification.</title>
        <authorList>
            <person name="Goeker M."/>
        </authorList>
    </citation>
    <scope>NUCLEOTIDE SEQUENCE [LARGE SCALE GENOMIC DNA]</scope>
    <source>
        <strain evidence="2 3">YC6886</strain>
    </source>
</reference>
<feature type="region of interest" description="Disordered" evidence="1">
    <location>
        <begin position="145"/>
        <end position="180"/>
    </location>
</feature>
<dbReference type="AlphaFoldDB" id="A0A840VEG1"/>
<accession>A0A840VEG1</accession>
<name>A0A840VEG1_9BACT</name>
<evidence type="ECO:0000313" key="2">
    <source>
        <dbReference type="EMBL" id="MBB5352219.1"/>
    </source>
</evidence>
<evidence type="ECO:0008006" key="4">
    <source>
        <dbReference type="Google" id="ProtNLM"/>
    </source>
</evidence>
<comment type="caution">
    <text evidence="2">The sequence shown here is derived from an EMBL/GenBank/DDBJ whole genome shotgun (WGS) entry which is preliminary data.</text>
</comment>
<feature type="compositionally biased region" description="Low complexity" evidence="1">
    <location>
        <begin position="78"/>
        <end position="87"/>
    </location>
</feature>
<sequence>MRWAGLMIASGWLVVGCDRPGDVPPQSDAPKKTDAPAVEVLKEVGRSLDEIGERITKSGEAVVPTAEAKEETSTGEAVVSESSEGTSPPEPSKEGEPKPVPVAKAVEGRPGYVFSPFSGKVVDVRGIPKMTLVQDPDFPIEEKKYFRVPEMEETEAPTEMEKSPPEEAVGDAVVKRQGVR</sequence>